<evidence type="ECO:0000256" key="19">
    <source>
        <dbReference type="ARBA" id="ARBA00038848"/>
    </source>
</evidence>
<evidence type="ECO:0000256" key="26">
    <source>
        <dbReference type="ARBA" id="ARBA00048180"/>
    </source>
</evidence>
<keyword evidence="9" id="KW-0378">Hydrolase</keyword>
<comment type="catalytic activity">
    <reaction evidence="26">
        <text>tetradecanoyl-CoA + H2O = tetradecanoate + CoA + H(+)</text>
        <dbReference type="Rhea" id="RHEA:40119"/>
        <dbReference type="ChEBI" id="CHEBI:15377"/>
        <dbReference type="ChEBI" id="CHEBI:15378"/>
        <dbReference type="ChEBI" id="CHEBI:30807"/>
        <dbReference type="ChEBI" id="CHEBI:57287"/>
        <dbReference type="ChEBI" id="CHEBI:57385"/>
    </reaction>
    <physiologicalReaction direction="left-to-right" evidence="26">
        <dbReference type="Rhea" id="RHEA:40120"/>
    </physiologicalReaction>
</comment>
<evidence type="ECO:0000256" key="23">
    <source>
        <dbReference type="ARBA" id="ARBA00047734"/>
    </source>
</evidence>
<keyword evidence="7" id="KW-0053">Apoptosis</keyword>
<accession>S7NH76</accession>
<evidence type="ECO:0000256" key="1">
    <source>
        <dbReference type="ARBA" id="ARBA00004496"/>
    </source>
</evidence>
<evidence type="ECO:0000256" key="25">
    <source>
        <dbReference type="ARBA" id="ARBA00048074"/>
    </source>
</evidence>
<dbReference type="PANTHER" id="PTHR12418:SF19">
    <property type="entry name" value="ACYL-COENZYME A THIOESTERASE THEM4"/>
    <property type="match status" value="1"/>
</dbReference>
<dbReference type="PANTHER" id="PTHR12418">
    <property type="entry name" value="ACYL-COENZYME A THIOESTERASE THEM4"/>
    <property type="match status" value="1"/>
</dbReference>
<dbReference type="GO" id="GO:0016787">
    <property type="term" value="F:hydrolase activity"/>
    <property type="evidence" value="ECO:0007669"/>
    <property type="project" value="UniProtKB-KW"/>
</dbReference>
<evidence type="ECO:0000256" key="5">
    <source>
        <dbReference type="ARBA" id="ARBA00022475"/>
    </source>
</evidence>
<dbReference type="InterPro" id="IPR029069">
    <property type="entry name" value="HotDog_dom_sf"/>
</dbReference>
<keyword evidence="5" id="KW-1003">Cell membrane</keyword>
<dbReference type="SUPFAM" id="SSF54637">
    <property type="entry name" value="Thioesterase/thiol ester dehydrase-isomerase"/>
    <property type="match status" value="1"/>
</dbReference>
<evidence type="ECO:0000256" key="17">
    <source>
        <dbReference type="ARBA" id="ARBA00037002"/>
    </source>
</evidence>
<evidence type="ECO:0000256" key="16">
    <source>
        <dbReference type="ARBA" id="ARBA00035852"/>
    </source>
</evidence>
<dbReference type="EMBL" id="KE164279">
    <property type="protein sequence ID" value="EPQ16671.1"/>
    <property type="molecule type" value="Genomic_DNA"/>
</dbReference>
<keyword evidence="12" id="KW-0443">Lipid metabolism</keyword>
<dbReference type="AlphaFoldDB" id="S7NH76"/>
<evidence type="ECO:0000256" key="14">
    <source>
        <dbReference type="ARBA" id="ARBA00023136"/>
    </source>
</evidence>
<dbReference type="FunFam" id="3.10.129.10:FF:000046">
    <property type="entry name" value="Acyl-coenzyme A thioesterase THEM4"/>
    <property type="match status" value="1"/>
</dbReference>
<evidence type="ECO:0000256" key="12">
    <source>
        <dbReference type="ARBA" id="ARBA00023098"/>
    </source>
</evidence>
<name>S7NH76_MYOBR</name>
<dbReference type="eggNOG" id="KOG4781">
    <property type="taxonomic scope" value="Eukaryota"/>
</dbReference>
<evidence type="ECO:0000256" key="15">
    <source>
        <dbReference type="ARBA" id="ARBA00023273"/>
    </source>
</evidence>
<keyword evidence="13" id="KW-0496">Mitochondrion</keyword>
<evidence type="ECO:0000256" key="24">
    <source>
        <dbReference type="ARBA" id="ARBA00047969"/>
    </source>
</evidence>
<evidence type="ECO:0000256" key="10">
    <source>
        <dbReference type="ARBA" id="ARBA00022832"/>
    </source>
</evidence>
<keyword evidence="15" id="KW-0966">Cell projection</keyword>
<comment type="catalytic activity">
    <reaction evidence="23">
        <text>hexadecanoyl-CoA + H2O = hexadecanoate + CoA + H(+)</text>
        <dbReference type="Rhea" id="RHEA:16645"/>
        <dbReference type="ChEBI" id="CHEBI:7896"/>
        <dbReference type="ChEBI" id="CHEBI:15377"/>
        <dbReference type="ChEBI" id="CHEBI:15378"/>
        <dbReference type="ChEBI" id="CHEBI:57287"/>
        <dbReference type="ChEBI" id="CHEBI:57379"/>
        <dbReference type="EC" id="3.1.2.2"/>
    </reaction>
    <physiologicalReaction direction="left-to-right" evidence="23">
        <dbReference type="Rhea" id="RHEA:16646"/>
    </physiologicalReaction>
</comment>
<gene>
    <name evidence="28" type="ORF">D623_10008055</name>
</gene>
<dbReference type="GO" id="GO:0006631">
    <property type="term" value="P:fatty acid metabolic process"/>
    <property type="evidence" value="ECO:0007669"/>
    <property type="project" value="UniProtKB-KW"/>
</dbReference>
<evidence type="ECO:0000256" key="9">
    <source>
        <dbReference type="ARBA" id="ARBA00022801"/>
    </source>
</evidence>
<dbReference type="Proteomes" id="UP000052978">
    <property type="component" value="Unassembled WGS sequence"/>
</dbReference>
<evidence type="ECO:0000256" key="6">
    <source>
        <dbReference type="ARBA" id="ARBA00022490"/>
    </source>
</evidence>
<keyword evidence="14" id="KW-0472">Membrane</keyword>
<feature type="domain" description="Thioesterase" evidence="27">
    <location>
        <begin position="240"/>
        <end position="310"/>
    </location>
</feature>
<comment type="catalytic activity">
    <reaction evidence="22">
        <text>octanoyl-CoA + H2O = octanoate + CoA + H(+)</text>
        <dbReference type="Rhea" id="RHEA:30143"/>
        <dbReference type="ChEBI" id="CHEBI:15377"/>
        <dbReference type="ChEBI" id="CHEBI:15378"/>
        <dbReference type="ChEBI" id="CHEBI:25646"/>
        <dbReference type="ChEBI" id="CHEBI:57287"/>
        <dbReference type="ChEBI" id="CHEBI:57386"/>
    </reaction>
    <physiologicalReaction direction="left-to-right" evidence="22">
        <dbReference type="Rhea" id="RHEA:30144"/>
    </physiologicalReaction>
</comment>
<keyword evidence="11" id="KW-0809">Transit peptide</keyword>
<evidence type="ECO:0000256" key="2">
    <source>
        <dbReference type="ARBA" id="ARBA00004569"/>
    </source>
</evidence>
<evidence type="ECO:0000256" key="8">
    <source>
        <dbReference type="ARBA" id="ARBA00022792"/>
    </source>
</evidence>
<evidence type="ECO:0000256" key="11">
    <source>
        <dbReference type="ARBA" id="ARBA00022946"/>
    </source>
</evidence>
<comment type="catalytic activity">
    <reaction evidence="17">
        <text>(9Z)-octadecenoyl-CoA + H2O = (9Z)-octadecenoate + CoA + H(+)</text>
        <dbReference type="Rhea" id="RHEA:40139"/>
        <dbReference type="ChEBI" id="CHEBI:15377"/>
        <dbReference type="ChEBI" id="CHEBI:15378"/>
        <dbReference type="ChEBI" id="CHEBI:30823"/>
        <dbReference type="ChEBI" id="CHEBI:57287"/>
        <dbReference type="ChEBI" id="CHEBI:57387"/>
    </reaction>
    <physiologicalReaction direction="left-to-right" evidence="17">
        <dbReference type="Rhea" id="RHEA:40140"/>
    </physiologicalReaction>
</comment>
<evidence type="ECO:0000256" key="20">
    <source>
        <dbReference type="ARBA" id="ARBA00040123"/>
    </source>
</evidence>
<comment type="subcellular location">
    <subcellularLocation>
        <location evidence="3">Cell projection</location>
        <location evidence="3">Ruffle membrane</location>
    </subcellularLocation>
    <subcellularLocation>
        <location evidence="1">Cytoplasm</location>
    </subcellularLocation>
    <subcellularLocation>
        <location evidence="4">Mitochondrion inner membrane</location>
        <topology evidence="4">Peripheral membrane protein</topology>
    </subcellularLocation>
    <subcellularLocation>
        <location evidence="2">Mitochondrion intermembrane space</location>
    </subcellularLocation>
</comment>
<evidence type="ECO:0000256" key="22">
    <source>
        <dbReference type="ARBA" id="ARBA00047588"/>
    </source>
</evidence>
<dbReference type="GO" id="GO:0032587">
    <property type="term" value="C:ruffle membrane"/>
    <property type="evidence" value="ECO:0007669"/>
    <property type="project" value="UniProtKB-SubCell"/>
</dbReference>
<evidence type="ECO:0000256" key="13">
    <source>
        <dbReference type="ARBA" id="ARBA00023128"/>
    </source>
</evidence>
<dbReference type="Gene3D" id="3.10.129.10">
    <property type="entry name" value="Hotdog Thioesterase"/>
    <property type="match status" value="2"/>
</dbReference>
<comment type="catalytic activity">
    <reaction evidence="25">
        <text>dodecanoyl-CoA + H2O = dodecanoate + CoA + H(+)</text>
        <dbReference type="Rhea" id="RHEA:30135"/>
        <dbReference type="ChEBI" id="CHEBI:15377"/>
        <dbReference type="ChEBI" id="CHEBI:15378"/>
        <dbReference type="ChEBI" id="CHEBI:18262"/>
        <dbReference type="ChEBI" id="CHEBI:57287"/>
        <dbReference type="ChEBI" id="CHEBI:57375"/>
    </reaction>
    <physiologicalReaction direction="left-to-right" evidence="25">
        <dbReference type="Rhea" id="RHEA:30136"/>
    </physiologicalReaction>
</comment>
<keyword evidence="10" id="KW-0276">Fatty acid metabolism</keyword>
<keyword evidence="8" id="KW-0999">Mitochondrion inner membrane</keyword>
<dbReference type="InterPro" id="IPR052365">
    <property type="entry name" value="THEM4/THEM5_acyl-CoA_thioest"/>
</dbReference>
<dbReference type="GO" id="GO:0005758">
    <property type="term" value="C:mitochondrial intermembrane space"/>
    <property type="evidence" value="ECO:0007669"/>
    <property type="project" value="UniProtKB-SubCell"/>
</dbReference>
<keyword evidence="6" id="KW-0963">Cytoplasm</keyword>
<evidence type="ECO:0000259" key="27">
    <source>
        <dbReference type="Pfam" id="PF03061"/>
    </source>
</evidence>
<evidence type="ECO:0000256" key="7">
    <source>
        <dbReference type="ARBA" id="ARBA00022703"/>
    </source>
</evidence>
<evidence type="ECO:0000313" key="29">
    <source>
        <dbReference type="Proteomes" id="UP000052978"/>
    </source>
</evidence>
<evidence type="ECO:0000256" key="4">
    <source>
        <dbReference type="ARBA" id="ARBA00004637"/>
    </source>
</evidence>
<evidence type="ECO:0000256" key="21">
    <source>
        <dbReference type="ARBA" id="ARBA00043210"/>
    </source>
</evidence>
<keyword evidence="29" id="KW-1185">Reference proteome</keyword>
<dbReference type="EC" id="3.1.2.2" evidence="19"/>
<evidence type="ECO:0000256" key="18">
    <source>
        <dbReference type="ARBA" id="ARBA00038456"/>
    </source>
</evidence>
<dbReference type="CDD" id="cd03443">
    <property type="entry name" value="PaaI_thioesterase"/>
    <property type="match status" value="1"/>
</dbReference>
<comment type="catalytic activity">
    <reaction evidence="16">
        <text>(5Z,8Z,11Z,14Z)-eicosatetraenoyl-CoA + H2O = (5Z,8Z,11Z,14Z)-eicosatetraenoate + CoA + H(+)</text>
        <dbReference type="Rhea" id="RHEA:40151"/>
        <dbReference type="ChEBI" id="CHEBI:15377"/>
        <dbReference type="ChEBI" id="CHEBI:15378"/>
        <dbReference type="ChEBI" id="CHEBI:32395"/>
        <dbReference type="ChEBI" id="CHEBI:57287"/>
        <dbReference type="ChEBI" id="CHEBI:57368"/>
    </reaction>
    <physiologicalReaction direction="left-to-right" evidence="16">
        <dbReference type="Rhea" id="RHEA:40152"/>
    </physiologicalReaction>
</comment>
<dbReference type="GO" id="GO:0006915">
    <property type="term" value="P:apoptotic process"/>
    <property type="evidence" value="ECO:0007669"/>
    <property type="project" value="UniProtKB-KW"/>
</dbReference>
<dbReference type="InterPro" id="IPR006683">
    <property type="entry name" value="Thioestr_dom"/>
</dbReference>
<organism evidence="28 29">
    <name type="scientific">Myotis brandtii</name>
    <name type="common">Brandt's bat</name>
    <dbReference type="NCBI Taxonomy" id="109478"/>
    <lineage>
        <taxon>Eukaryota</taxon>
        <taxon>Metazoa</taxon>
        <taxon>Chordata</taxon>
        <taxon>Craniata</taxon>
        <taxon>Vertebrata</taxon>
        <taxon>Euteleostomi</taxon>
        <taxon>Mammalia</taxon>
        <taxon>Eutheria</taxon>
        <taxon>Laurasiatheria</taxon>
        <taxon>Chiroptera</taxon>
        <taxon>Yangochiroptera</taxon>
        <taxon>Vespertilionidae</taxon>
        <taxon>Myotis</taxon>
    </lineage>
</organism>
<dbReference type="Pfam" id="PF03061">
    <property type="entry name" value="4HBT"/>
    <property type="match status" value="1"/>
</dbReference>
<proteinExistence type="inferred from homology"/>
<dbReference type="GO" id="GO:0005743">
    <property type="term" value="C:mitochondrial inner membrane"/>
    <property type="evidence" value="ECO:0007669"/>
    <property type="project" value="UniProtKB-SubCell"/>
</dbReference>
<protein>
    <recommendedName>
        <fullName evidence="20">Acyl-coenzyme A thioesterase THEM4</fullName>
        <ecNumber evidence="19">3.1.2.2</ecNumber>
    </recommendedName>
    <alternativeName>
        <fullName evidence="21">Thioesterase superfamily member 4</fullName>
    </alternativeName>
</protein>
<reference evidence="28 29" key="1">
    <citation type="journal article" date="2013" name="Nat. Commun.">
        <title>Genome analysis reveals insights into physiology and longevity of the Brandt's bat Myotis brandtii.</title>
        <authorList>
            <person name="Seim I."/>
            <person name="Fang X."/>
            <person name="Xiong Z."/>
            <person name="Lobanov A.V."/>
            <person name="Huang Z."/>
            <person name="Ma S."/>
            <person name="Feng Y."/>
            <person name="Turanov A.A."/>
            <person name="Zhu Y."/>
            <person name="Lenz T.L."/>
            <person name="Gerashchenko M.V."/>
            <person name="Fan D."/>
            <person name="Hee Yim S."/>
            <person name="Yao X."/>
            <person name="Jordan D."/>
            <person name="Xiong Y."/>
            <person name="Ma Y."/>
            <person name="Lyapunov A.N."/>
            <person name="Chen G."/>
            <person name="Kulakova O.I."/>
            <person name="Sun Y."/>
            <person name="Lee S.G."/>
            <person name="Bronson R.T."/>
            <person name="Moskalev A.A."/>
            <person name="Sunyaev S.R."/>
            <person name="Zhang G."/>
            <person name="Krogh A."/>
            <person name="Wang J."/>
            <person name="Gladyshev V.N."/>
        </authorList>
    </citation>
    <scope>NUCLEOTIDE SEQUENCE [LARGE SCALE GENOMIC DNA]</scope>
</reference>
<sequence>MGRAGHMLASTAAKRRHWRLLSSEKVSDKDHSLPKPCWSKDMRLLFDQFMKKCEDGSWIHLPSYEYIATQRSQDFPTFIHAYFPTASELINKEKLSQGRLFTRSFEDGLGFEYVMFYNDAEKRIRLLSSEKVSDKDHSLPKPCWSKDMRLLFDQFMKKCEDGSWIHLPSYEYIATQRSQDFPTFIHASELINKEKLSQGRLFTRSFEDGLGFEYVMFYNDAEKRIVCVFQGGPHLQGMPGFFHGGAIATMIDATVGMNAIVSGGIVMTANLNINFKRPIPLCSIVLINSQLDKIEGRKLLVSCNVQSVDEKILYTEATSLFVKLNPEKEFDIKELVLKSAPPA</sequence>
<evidence type="ECO:0000256" key="3">
    <source>
        <dbReference type="ARBA" id="ARBA00004632"/>
    </source>
</evidence>
<comment type="catalytic activity">
    <reaction evidence="24">
        <text>decanoyl-CoA + H2O = decanoate + CoA + H(+)</text>
        <dbReference type="Rhea" id="RHEA:40059"/>
        <dbReference type="ChEBI" id="CHEBI:15377"/>
        <dbReference type="ChEBI" id="CHEBI:15378"/>
        <dbReference type="ChEBI" id="CHEBI:27689"/>
        <dbReference type="ChEBI" id="CHEBI:57287"/>
        <dbReference type="ChEBI" id="CHEBI:61430"/>
    </reaction>
    <physiologicalReaction direction="left-to-right" evidence="24">
        <dbReference type="Rhea" id="RHEA:40060"/>
    </physiologicalReaction>
</comment>
<comment type="similarity">
    <text evidence="18">Belongs to the THEM4/THEM5 thioesterase family.</text>
</comment>
<evidence type="ECO:0000313" key="28">
    <source>
        <dbReference type="EMBL" id="EPQ16671.1"/>
    </source>
</evidence>